<dbReference type="Proteomes" id="UP000182661">
    <property type="component" value="Unassembled WGS sequence"/>
</dbReference>
<comment type="caution">
    <text evidence="1">The sequence shown here is derived from an EMBL/GenBank/DDBJ whole genome shotgun (WGS) entry which is preliminary data.</text>
</comment>
<accession>A0A657LQ41</accession>
<gene>
    <name evidence="1" type="ORF">AX760_21665</name>
</gene>
<organism evidence="1 2">
    <name type="scientific">Pararhizobium antarcticum</name>
    <dbReference type="NCBI Taxonomy" id="1798805"/>
    <lineage>
        <taxon>Bacteria</taxon>
        <taxon>Pseudomonadati</taxon>
        <taxon>Pseudomonadota</taxon>
        <taxon>Alphaproteobacteria</taxon>
        <taxon>Hyphomicrobiales</taxon>
        <taxon>Rhizobiaceae</taxon>
        <taxon>Rhizobium/Agrobacterium group</taxon>
        <taxon>Pararhizobium</taxon>
    </lineage>
</organism>
<name>A0A657LQ41_9HYPH</name>
<dbReference type="EMBL" id="LSRP01000108">
    <property type="protein sequence ID" value="OJF93007.1"/>
    <property type="molecule type" value="Genomic_DNA"/>
</dbReference>
<dbReference type="AlphaFoldDB" id="A0A657LQ41"/>
<evidence type="ECO:0000313" key="1">
    <source>
        <dbReference type="EMBL" id="OJF93007.1"/>
    </source>
</evidence>
<protein>
    <submittedName>
        <fullName evidence="1">Uncharacterized protein</fullName>
    </submittedName>
</protein>
<evidence type="ECO:0000313" key="2">
    <source>
        <dbReference type="Proteomes" id="UP000182661"/>
    </source>
</evidence>
<keyword evidence="2" id="KW-1185">Reference proteome</keyword>
<reference evidence="1 2" key="1">
    <citation type="submission" date="2016-02" db="EMBL/GenBank/DDBJ databases">
        <title>Genome sequencing of a beta-galactosidase producing bacteria Rhizobium sp. 59.</title>
        <authorList>
            <person name="Wang D."/>
            <person name="Kot W."/>
            <person name="Qin Y."/>
            <person name="Hansen L."/>
            <person name="Naqvi K."/>
            <person name="Rensing C."/>
        </authorList>
    </citation>
    <scope>NUCLEOTIDE SEQUENCE [LARGE SCALE GENOMIC DNA]</scope>
    <source>
        <strain evidence="1 2">59</strain>
    </source>
</reference>
<proteinExistence type="predicted"/>
<sequence length="63" mass="7048">MISQMQKSNVDRSDSTVWGDPLYNHKKALDIETVSLQILKLHVVANGMSVRNKMYIKASGNDA</sequence>